<dbReference type="InterPro" id="IPR032092">
    <property type="entry name" value="PilW"/>
</dbReference>
<dbReference type="EMBL" id="RYYV01000003">
    <property type="protein sequence ID" value="RUL78231.1"/>
    <property type="molecule type" value="Genomic_DNA"/>
</dbReference>
<dbReference type="GO" id="GO:0043683">
    <property type="term" value="P:type IV pilus assembly"/>
    <property type="evidence" value="ECO:0007669"/>
    <property type="project" value="InterPro"/>
</dbReference>
<keyword evidence="3" id="KW-1185">Reference proteome</keyword>
<keyword evidence="1" id="KW-0812">Transmembrane</keyword>
<evidence type="ECO:0000256" key="1">
    <source>
        <dbReference type="SAM" id="Phobius"/>
    </source>
</evidence>
<sequence length="502" mass="53472">MRLRRRFACPDPRPNPAATALWRRLLDDHHLGGARFAEGESFAAELRLGVPAVKRGCYGLSLVELMIAMVLGLLVSAGIVAVFASTSNTHLAQEQLALLQEEGRFAITQISNDLAMAGAQYCTGTGGMAYQSAAGPYLDGLRAPTVYARDADLLMQALSDVTTPWGGAYPAEPREPYSLPSFLAMRGYDCTASRCSPVDPSDKRNREGFNIPAMGKGVDSRVIGASVLTVRYLKPAGGWAINLEEDGAQGSTLLGNADGSVTVRLHPLPGEPKASDVKKDAPLVMLADCFSAQIFAVRGMGSSQLVSTGNNFTQPHVFQNMAVPRLFSLSRDLQTVTYFLKVVDNGDGMGHATGALVRRVNGGDKARGGTGEEIARGVERLDFKYGVQGADGTVRYYTAEQVDNSTRSDCPALPLPMAGGNDRGCLWRSVGLIEIDLLMSGQNPLYSLTPGELAYSYASDGIAAPASPVANGRKVTPAQQGFPLQVLRREFTAVVAVRNANP</sequence>
<protein>
    <recommendedName>
        <fullName evidence="4">Prepilin-type N-terminal cleavage/methylation domain-containing protein</fullName>
    </recommendedName>
</protein>
<evidence type="ECO:0008006" key="4">
    <source>
        <dbReference type="Google" id="ProtNLM"/>
    </source>
</evidence>
<dbReference type="AlphaFoldDB" id="A0A432M8K7"/>
<organism evidence="2 3">
    <name type="scientific">Dyella choica</name>
    <dbReference type="NCBI Taxonomy" id="1927959"/>
    <lineage>
        <taxon>Bacteria</taxon>
        <taxon>Pseudomonadati</taxon>
        <taxon>Pseudomonadota</taxon>
        <taxon>Gammaproteobacteria</taxon>
        <taxon>Lysobacterales</taxon>
        <taxon>Rhodanobacteraceae</taxon>
        <taxon>Dyella</taxon>
    </lineage>
</organism>
<evidence type="ECO:0000313" key="2">
    <source>
        <dbReference type="EMBL" id="RUL78231.1"/>
    </source>
</evidence>
<dbReference type="Proteomes" id="UP000274358">
    <property type="component" value="Unassembled WGS sequence"/>
</dbReference>
<proteinExistence type="predicted"/>
<feature type="transmembrane region" description="Helical" evidence="1">
    <location>
        <begin position="62"/>
        <end position="84"/>
    </location>
</feature>
<reference evidence="2 3" key="1">
    <citation type="submission" date="2018-12" db="EMBL/GenBank/DDBJ databases">
        <title>Dyella dinghuensis sp. nov. DHOA06 and Dyella choica sp. nov. 4M-K27, isolated from forest soil.</title>
        <authorList>
            <person name="Qiu L.-H."/>
            <person name="Gao Z.-H."/>
        </authorList>
    </citation>
    <scope>NUCLEOTIDE SEQUENCE [LARGE SCALE GENOMIC DNA]</scope>
    <source>
        <strain evidence="2 3">4M-K27</strain>
    </source>
</reference>
<gene>
    <name evidence="2" type="ORF">EKH80_05175</name>
</gene>
<dbReference type="Pfam" id="PF07963">
    <property type="entry name" value="N_methyl"/>
    <property type="match status" value="1"/>
</dbReference>
<dbReference type="InterPro" id="IPR012902">
    <property type="entry name" value="N_methyl_site"/>
</dbReference>
<dbReference type="Pfam" id="PF16074">
    <property type="entry name" value="PilW"/>
    <property type="match status" value="1"/>
</dbReference>
<keyword evidence="1" id="KW-0472">Membrane</keyword>
<evidence type="ECO:0000313" key="3">
    <source>
        <dbReference type="Proteomes" id="UP000274358"/>
    </source>
</evidence>
<accession>A0A432M8K7</accession>
<name>A0A432M8K7_9GAMM</name>
<keyword evidence="1" id="KW-1133">Transmembrane helix</keyword>
<comment type="caution">
    <text evidence="2">The sequence shown here is derived from an EMBL/GenBank/DDBJ whole genome shotgun (WGS) entry which is preliminary data.</text>
</comment>